<dbReference type="InterPro" id="IPR002347">
    <property type="entry name" value="SDR_fam"/>
</dbReference>
<dbReference type="OrthoDB" id="2102561at2759"/>
<dbReference type="GO" id="GO:0019433">
    <property type="term" value="P:triglyceride catabolic process"/>
    <property type="evidence" value="ECO:0007669"/>
    <property type="project" value="TreeGrafter"/>
</dbReference>
<comment type="similarity">
    <text evidence="1 4">Belongs to the short-chain dehydrogenases/reductases (SDR) family.</text>
</comment>
<name>A0A8H3IZU5_9LECA</name>
<evidence type="ECO:0000256" key="3">
    <source>
        <dbReference type="ARBA" id="ARBA00023002"/>
    </source>
</evidence>
<evidence type="ECO:0008006" key="7">
    <source>
        <dbReference type="Google" id="ProtNLM"/>
    </source>
</evidence>
<dbReference type="GO" id="GO:0005811">
    <property type="term" value="C:lipid droplet"/>
    <property type="evidence" value="ECO:0007669"/>
    <property type="project" value="TreeGrafter"/>
</dbReference>
<dbReference type="PROSITE" id="PS00061">
    <property type="entry name" value="ADH_SHORT"/>
    <property type="match status" value="1"/>
</dbReference>
<gene>
    <name evidence="5" type="ORF">IMSHALPRED_000488</name>
</gene>
<organism evidence="5 6">
    <name type="scientific">Imshaugia aleurites</name>
    <dbReference type="NCBI Taxonomy" id="172621"/>
    <lineage>
        <taxon>Eukaryota</taxon>
        <taxon>Fungi</taxon>
        <taxon>Dikarya</taxon>
        <taxon>Ascomycota</taxon>
        <taxon>Pezizomycotina</taxon>
        <taxon>Lecanoromycetes</taxon>
        <taxon>OSLEUM clade</taxon>
        <taxon>Lecanoromycetidae</taxon>
        <taxon>Lecanorales</taxon>
        <taxon>Lecanorineae</taxon>
        <taxon>Parmeliaceae</taxon>
        <taxon>Imshaugia</taxon>
    </lineage>
</organism>
<comment type="caution">
    <text evidence="5">The sequence shown here is derived from an EMBL/GenBank/DDBJ whole genome shotgun (WGS) entry which is preliminary data.</text>
</comment>
<dbReference type="GO" id="GO:0005783">
    <property type="term" value="C:endoplasmic reticulum"/>
    <property type="evidence" value="ECO:0007669"/>
    <property type="project" value="TreeGrafter"/>
</dbReference>
<dbReference type="Gene3D" id="3.40.50.720">
    <property type="entry name" value="NAD(P)-binding Rossmann-like Domain"/>
    <property type="match status" value="1"/>
</dbReference>
<evidence type="ECO:0000313" key="6">
    <source>
        <dbReference type="Proteomes" id="UP000664534"/>
    </source>
</evidence>
<evidence type="ECO:0000313" key="5">
    <source>
        <dbReference type="EMBL" id="CAF9937640.1"/>
    </source>
</evidence>
<dbReference type="PANTHER" id="PTHR44169">
    <property type="entry name" value="NADPH-DEPENDENT 1-ACYLDIHYDROXYACETONE PHOSPHATE REDUCTASE"/>
    <property type="match status" value="1"/>
</dbReference>
<reference evidence="5" key="1">
    <citation type="submission" date="2021-03" db="EMBL/GenBank/DDBJ databases">
        <authorList>
            <person name="Tagirdzhanova G."/>
        </authorList>
    </citation>
    <scope>NUCLEOTIDE SEQUENCE</scope>
</reference>
<dbReference type="GO" id="GO:0000140">
    <property type="term" value="F:acylglycerone-phosphate reductase (NADP+) activity"/>
    <property type="evidence" value="ECO:0007669"/>
    <property type="project" value="TreeGrafter"/>
</dbReference>
<dbReference type="PRINTS" id="PR00080">
    <property type="entry name" value="SDRFAMILY"/>
</dbReference>
<protein>
    <recommendedName>
        <fullName evidence="7">NADPH-dependent 1-acyldihydroxyacetone phosphate reductase</fullName>
    </recommendedName>
</protein>
<dbReference type="Pfam" id="PF00106">
    <property type="entry name" value="adh_short"/>
    <property type="match status" value="1"/>
</dbReference>
<proteinExistence type="inferred from homology"/>
<dbReference type="AlphaFoldDB" id="A0A8H3IZU5"/>
<keyword evidence="3" id="KW-0560">Oxidoreductase</keyword>
<evidence type="ECO:0000256" key="4">
    <source>
        <dbReference type="RuleBase" id="RU000363"/>
    </source>
</evidence>
<dbReference type="InterPro" id="IPR036291">
    <property type="entry name" value="NAD(P)-bd_dom_sf"/>
</dbReference>
<evidence type="ECO:0000256" key="2">
    <source>
        <dbReference type="ARBA" id="ARBA00022857"/>
    </source>
</evidence>
<dbReference type="SUPFAM" id="SSF51735">
    <property type="entry name" value="NAD(P)-binding Rossmann-fold domains"/>
    <property type="match status" value="1"/>
</dbReference>
<keyword evidence="6" id="KW-1185">Reference proteome</keyword>
<dbReference type="PANTHER" id="PTHR44169:SF6">
    <property type="entry name" value="NADPH-DEPENDENT 1-ACYLDIHYDROXYACETONE PHOSPHATE REDUCTASE"/>
    <property type="match status" value="1"/>
</dbReference>
<dbReference type="InterPro" id="IPR020904">
    <property type="entry name" value="Sc_DH/Rdtase_CS"/>
</dbReference>
<dbReference type="GO" id="GO:0004806">
    <property type="term" value="F:triacylglycerol lipase activity"/>
    <property type="evidence" value="ECO:0007669"/>
    <property type="project" value="TreeGrafter"/>
</dbReference>
<dbReference type="Proteomes" id="UP000664534">
    <property type="component" value="Unassembled WGS sequence"/>
</dbReference>
<keyword evidence="2" id="KW-0521">NADP</keyword>
<sequence length="299" mass="33387">MPGFHVISTVRKESLLEQLRSKGLSAVLLDVTDEASIATCRDQVEKMVDGRLDILVNNAGRGHTMPATDMAVATARAVYETNLFSVMALTSTFTPLLIPTRGLIINISSISSFVPFIFGSAYASSKAALNSYSRTLRQELRPFGVRVMVAMAGTVQSNIASGKKGVGLPEGSLYARVSHLFEQRKGFSQKAQSRPMETSAFARRLVDEASKGEVAPFWRSWLGRPDWFWCGGQSSVVYWTSWLGDWAFDFGMWRRSRLSELEAMVKENEKRKEKDSLDYQWSTANCELVSSGRSKWQIQ</sequence>
<accession>A0A8H3IZU5</accession>
<dbReference type="PRINTS" id="PR00081">
    <property type="entry name" value="GDHRDH"/>
</dbReference>
<dbReference type="GO" id="GO:0006654">
    <property type="term" value="P:phosphatidic acid biosynthetic process"/>
    <property type="evidence" value="ECO:0007669"/>
    <property type="project" value="TreeGrafter"/>
</dbReference>
<dbReference type="EMBL" id="CAJPDT010000101">
    <property type="protein sequence ID" value="CAF9937640.1"/>
    <property type="molecule type" value="Genomic_DNA"/>
</dbReference>
<evidence type="ECO:0000256" key="1">
    <source>
        <dbReference type="ARBA" id="ARBA00006484"/>
    </source>
</evidence>